<accession>A0ABY5Y2U0</accession>
<reference evidence="1" key="1">
    <citation type="submission" date="2020-12" db="EMBL/GenBank/DDBJ databases">
        <title>Taurinivorans muris gen. nov., sp. nov., fundamental and realized metabolic niche of a ubiquitous sulfidogenic bacterium in the murine intestine.</title>
        <authorList>
            <person name="Ye H."/>
            <person name="Hanson B.T."/>
            <person name="Loy A."/>
        </authorList>
    </citation>
    <scope>NUCLEOTIDE SEQUENCE</scope>
    <source>
        <strain evidence="1">LT0009</strain>
    </source>
</reference>
<gene>
    <name evidence="1" type="ORF">JBF11_03475</name>
</gene>
<keyword evidence="2" id="KW-1185">Reference proteome</keyword>
<dbReference type="RefSeq" id="WP_334315991.1">
    <property type="nucleotide sequence ID" value="NZ_CP065938.1"/>
</dbReference>
<protein>
    <recommendedName>
        <fullName evidence="3">Phage tail protein</fullName>
    </recommendedName>
</protein>
<name>A0ABY5Y2U0_9BACT</name>
<evidence type="ECO:0008006" key="3">
    <source>
        <dbReference type="Google" id="ProtNLM"/>
    </source>
</evidence>
<evidence type="ECO:0000313" key="2">
    <source>
        <dbReference type="Proteomes" id="UP001058120"/>
    </source>
</evidence>
<proteinExistence type="predicted"/>
<sequence>MGKSYIYIYIAKGASTILNVDNEADGEALERLGAIRMPEAMVSEIFGDNAKYADNTTCVITENPGNAEFPFDVQFDASKIMAKPKTTRKLTDSYLAGIGMLNSAKHIDIQFSYNPESKRYHANFTASANGWAHVFGQANETNASYSSVWLHVGSVFASSNAGAPNIECGVVLPVSKGQSFIAGTQNCKNIKAQFFYAIGEK</sequence>
<dbReference type="EMBL" id="CP065938">
    <property type="protein sequence ID" value="UWX06386.1"/>
    <property type="molecule type" value="Genomic_DNA"/>
</dbReference>
<dbReference type="Proteomes" id="UP001058120">
    <property type="component" value="Chromosome"/>
</dbReference>
<organism evidence="1 2">
    <name type="scientific">Taurinivorans muris</name>
    <dbReference type="NCBI Taxonomy" id="2787751"/>
    <lineage>
        <taxon>Bacteria</taxon>
        <taxon>Pseudomonadati</taxon>
        <taxon>Thermodesulfobacteriota</taxon>
        <taxon>Desulfovibrionia</taxon>
        <taxon>Desulfovibrionales</taxon>
        <taxon>Desulfovibrionaceae</taxon>
        <taxon>Taurinivorans</taxon>
    </lineage>
</organism>
<evidence type="ECO:0000313" key="1">
    <source>
        <dbReference type="EMBL" id="UWX06386.1"/>
    </source>
</evidence>